<dbReference type="AlphaFoldDB" id="A0A9W9YGT7"/>
<dbReference type="OrthoDB" id="8927528at2759"/>
<name>A0A9W9YGT7_9CNID</name>
<keyword evidence="5" id="KW-0418">Kinase</keyword>
<evidence type="ECO:0000256" key="5">
    <source>
        <dbReference type="ARBA" id="ARBA00022777"/>
    </source>
</evidence>
<dbReference type="PANTHER" id="PTHR46392:SF1">
    <property type="entry name" value="DUAL SERINE_THREONINE AND TYROSINE PROTEIN KINASE"/>
    <property type="match status" value="1"/>
</dbReference>
<keyword evidence="2" id="KW-0963">Cytoplasm</keyword>
<dbReference type="GO" id="GO:0005737">
    <property type="term" value="C:cytoplasm"/>
    <property type="evidence" value="ECO:0007669"/>
    <property type="project" value="UniProtKB-SubCell"/>
</dbReference>
<dbReference type="GO" id="GO:0004674">
    <property type="term" value="F:protein serine/threonine kinase activity"/>
    <property type="evidence" value="ECO:0007669"/>
    <property type="project" value="UniProtKB-KW"/>
</dbReference>
<keyword evidence="7" id="KW-1185">Reference proteome</keyword>
<accession>A0A9W9YGT7</accession>
<keyword evidence="3" id="KW-0723">Serine/threonine-protein kinase</keyword>
<keyword evidence="4" id="KW-0808">Transferase</keyword>
<sequence>MVPEDIPFTECPFFHGLSSKEVRSARLKKETSRYTEQFDVLKSKLLQFAAIGVNGHLKSATELLCQVQERVFDFFLSCDFTEDRMPTQNELFDNLDVKEQEYINKMRCYVNDNCSKFAKIVEKAISHNRVKIETEATQMQFDSIKIGNVVGRNEVVEQCRRQIKDMVLFKAMDISLAKVQSAISVITGNLRQSLERAFSEVARGDDRLANLVKRQLEYSFLQHFQTGNVCLHFDYALMKVGVKLMDDAKKVVGDVWSAIRGKGTLLNEQWKRSIAKDVLDSVDADAIASRISASILSDLENGHELFKANLAYIRLFCQAAAEQSDAQRQFAAAKAPHFARLMSNAKALSQTLAFEVPRKQPLGLEWEGRVTEAKCLKTSLTTFEL</sequence>
<proteinExistence type="predicted"/>
<dbReference type="PANTHER" id="PTHR46392">
    <property type="entry name" value="DUAL SERINE/THREONINE AND TYROSINE PROTEIN KINASE"/>
    <property type="match status" value="1"/>
</dbReference>
<comment type="caution">
    <text evidence="6">The sequence shown here is derived from an EMBL/GenBank/DDBJ whole genome shotgun (WGS) entry which is preliminary data.</text>
</comment>
<dbReference type="EMBL" id="MU827755">
    <property type="protein sequence ID" value="KAJ7342697.1"/>
    <property type="molecule type" value="Genomic_DNA"/>
</dbReference>
<organism evidence="6 7">
    <name type="scientific">Desmophyllum pertusum</name>
    <dbReference type="NCBI Taxonomy" id="174260"/>
    <lineage>
        <taxon>Eukaryota</taxon>
        <taxon>Metazoa</taxon>
        <taxon>Cnidaria</taxon>
        <taxon>Anthozoa</taxon>
        <taxon>Hexacorallia</taxon>
        <taxon>Scleractinia</taxon>
        <taxon>Caryophylliina</taxon>
        <taxon>Caryophylliidae</taxon>
        <taxon>Desmophyllum</taxon>
    </lineage>
</organism>
<dbReference type="GO" id="GO:0043066">
    <property type="term" value="P:negative regulation of apoptotic process"/>
    <property type="evidence" value="ECO:0007669"/>
    <property type="project" value="TreeGrafter"/>
</dbReference>
<comment type="subcellular location">
    <subcellularLocation>
        <location evidence="1">Cytoplasm</location>
    </subcellularLocation>
</comment>
<dbReference type="InterPro" id="IPR051302">
    <property type="entry name" value="Dual_SerThr-Tyr_Kinase"/>
</dbReference>
<reference evidence="6" key="1">
    <citation type="submission" date="2023-01" db="EMBL/GenBank/DDBJ databases">
        <title>Genome assembly of the deep-sea coral Lophelia pertusa.</title>
        <authorList>
            <person name="Herrera S."/>
            <person name="Cordes E."/>
        </authorList>
    </citation>
    <scope>NUCLEOTIDE SEQUENCE</scope>
    <source>
        <strain evidence="6">USNM1676648</strain>
        <tissue evidence="6">Polyp</tissue>
    </source>
</reference>
<evidence type="ECO:0000313" key="7">
    <source>
        <dbReference type="Proteomes" id="UP001163046"/>
    </source>
</evidence>
<evidence type="ECO:0000256" key="3">
    <source>
        <dbReference type="ARBA" id="ARBA00022527"/>
    </source>
</evidence>
<evidence type="ECO:0000256" key="2">
    <source>
        <dbReference type="ARBA" id="ARBA00022490"/>
    </source>
</evidence>
<evidence type="ECO:0000256" key="1">
    <source>
        <dbReference type="ARBA" id="ARBA00004496"/>
    </source>
</evidence>
<dbReference type="GO" id="GO:0045743">
    <property type="term" value="P:positive regulation of fibroblast growth factor receptor signaling pathway"/>
    <property type="evidence" value="ECO:0007669"/>
    <property type="project" value="TreeGrafter"/>
</dbReference>
<evidence type="ECO:0000313" key="6">
    <source>
        <dbReference type="EMBL" id="KAJ7342697.1"/>
    </source>
</evidence>
<dbReference type="GO" id="GO:0070374">
    <property type="term" value="P:positive regulation of ERK1 and ERK2 cascade"/>
    <property type="evidence" value="ECO:0007669"/>
    <property type="project" value="TreeGrafter"/>
</dbReference>
<dbReference type="GO" id="GO:0044344">
    <property type="term" value="P:cellular response to fibroblast growth factor stimulus"/>
    <property type="evidence" value="ECO:0007669"/>
    <property type="project" value="TreeGrafter"/>
</dbReference>
<dbReference type="Proteomes" id="UP001163046">
    <property type="component" value="Unassembled WGS sequence"/>
</dbReference>
<gene>
    <name evidence="6" type="ORF">OS493_040658</name>
</gene>
<protein>
    <submittedName>
        <fullName evidence="6">Uncharacterized protein</fullName>
    </submittedName>
</protein>
<evidence type="ECO:0000256" key="4">
    <source>
        <dbReference type="ARBA" id="ARBA00022679"/>
    </source>
</evidence>